<dbReference type="Proteomes" id="UP001458880">
    <property type="component" value="Unassembled WGS sequence"/>
</dbReference>
<keyword evidence="2" id="KW-1185">Reference proteome</keyword>
<organism evidence="1 2">
    <name type="scientific">Popillia japonica</name>
    <name type="common">Japanese beetle</name>
    <dbReference type="NCBI Taxonomy" id="7064"/>
    <lineage>
        <taxon>Eukaryota</taxon>
        <taxon>Metazoa</taxon>
        <taxon>Ecdysozoa</taxon>
        <taxon>Arthropoda</taxon>
        <taxon>Hexapoda</taxon>
        <taxon>Insecta</taxon>
        <taxon>Pterygota</taxon>
        <taxon>Neoptera</taxon>
        <taxon>Endopterygota</taxon>
        <taxon>Coleoptera</taxon>
        <taxon>Polyphaga</taxon>
        <taxon>Scarabaeiformia</taxon>
        <taxon>Scarabaeidae</taxon>
        <taxon>Rutelinae</taxon>
        <taxon>Popillia</taxon>
    </lineage>
</organism>
<dbReference type="EMBL" id="JASPKY010000128">
    <property type="protein sequence ID" value="KAK9731697.1"/>
    <property type="molecule type" value="Genomic_DNA"/>
</dbReference>
<comment type="caution">
    <text evidence="1">The sequence shown here is derived from an EMBL/GenBank/DDBJ whole genome shotgun (WGS) entry which is preliminary data.</text>
</comment>
<evidence type="ECO:0000313" key="1">
    <source>
        <dbReference type="EMBL" id="KAK9731697.1"/>
    </source>
</evidence>
<gene>
    <name evidence="1" type="ORF">QE152_g13411</name>
</gene>
<proteinExistence type="predicted"/>
<sequence length="90" mass="9757">MANYPRVFVFWCTATTTTSFPHYIVIMIRKLCCADSQPQGGAATIAKRLPGTASTSTPASKLCGGFPPVNDEQLSFATKTRNQMLANISR</sequence>
<evidence type="ECO:0000313" key="2">
    <source>
        <dbReference type="Proteomes" id="UP001458880"/>
    </source>
</evidence>
<name>A0AAW1LD22_POPJA</name>
<accession>A0AAW1LD22</accession>
<protein>
    <recommendedName>
        <fullName evidence="3">Secreted protein</fullName>
    </recommendedName>
</protein>
<dbReference type="AlphaFoldDB" id="A0AAW1LD22"/>
<evidence type="ECO:0008006" key="3">
    <source>
        <dbReference type="Google" id="ProtNLM"/>
    </source>
</evidence>
<reference evidence="1 2" key="1">
    <citation type="journal article" date="2024" name="BMC Genomics">
        <title>De novo assembly and annotation of Popillia japonica's genome with initial clues to its potential as an invasive pest.</title>
        <authorList>
            <person name="Cucini C."/>
            <person name="Boschi S."/>
            <person name="Funari R."/>
            <person name="Cardaioli E."/>
            <person name="Iannotti N."/>
            <person name="Marturano G."/>
            <person name="Paoli F."/>
            <person name="Bruttini M."/>
            <person name="Carapelli A."/>
            <person name="Frati F."/>
            <person name="Nardi F."/>
        </authorList>
    </citation>
    <scope>NUCLEOTIDE SEQUENCE [LARGE SCALE GENOMIC DNA]</scope>
    <source>
        <strain evidence="1">DMR45628</strain>
    </source>
</reference>